<keyword evidence="14" id="KW-0969">Cilium</keyword>
<dbReference type="InterPro" id="IPR000067">
    <property type="entry name" value="FlgMring_FliF"/>
</dbReference>
<dbReference type="InterPro" id="IPR013556">
    <property type="entry name" value="Flag_M-ring_C"/>
</dbReference>
<feature type="compositionally biased region" description="Polar residues" evidence="10">
    <location>
        <begin position="296"/>
        <end position="312"/>
    </location>
</feature>
<evidence type="ECO:0000256" key="2">
    <source>
        <dbReference type="ARBA" id="ARBA00004651"/>
    </source>
</evidence>
<evidence type="ECO:0000256" key="11">
    <source>
        <dbReference type="SAM" id="Phobius"/>
    </source>
</evidence>
<gene>
    <name evidence="14" type="ORF">GCM10017083_47410</name>
</gene>
<evidence type="ECO:0000313" key="15">
    <source>
        <dbReference type="Proteomes" id="UP000630353"/>
    </source>
</evidence>
<dbReference type="PANTHER" id="PTHR30046">
    <property type="entry name" value="FLAGELLAR M-RING PROTEIN"/>
    <property type="match status" value="1"/>
</dbReference>
<keyword evidence="4" id="KW-1003">Cell membrane</keyword>
<evidence type="ECO:0000256" key="10">
    <source>
        <dbReference type="SAM" id="MobiDB-lite"/>
    </source>
</evidence>
<dbReference type="PANTHER" id="PTHR30046:SF0">
    <property type="entry name" value="FLAGELLAR M-RING PROTEIN"/>
    <property type="match status" value="1"/>
</dbReference>
<comment type="similarity">
    <text evidence="3 9">Belongs to the FliF family.</text>
</comment>
<dbReference type="PIRSF" id="PIRSF004862">
    <property type="entry name" value="FliF"/>
    <property type="match status" value="1"/>
</dbReference>
<keyword evidence="15" id="KW-1185">Reference proteome</keyword>
<dbReference type="Gene3D" id="3.30.300.30">
    <property type="match status" value="1"/>
</dbReference>
<feature type="domain" description="Flagellar M-ring C-terminal" evidence="13">
    <location>
        <begin position="249"/>
        <end position="414"/>
    </location>
</feature>
<evidence type="ECO:0000256" key="6">
    <source>
        <dbReference type="ARBA" id="ARBA00022989"/>
    </source>
</evidence>
<evidence type="ECO:0000256" key="8">
    <source>
        <dbReference type="ARBA" id="ARBA00023143"/>
    </source>
</evidence>
<comment type="caution">
    <text evidence="14">The sequence shown here is derived from an EMBL/GenBank/DDBJ whole genome shotgun (WGS) entry which is preliminary data.</text>
</comment>
<protein>
    <recommendedName>
        <fullName evidence="9">Flagellar M-ring protein</fullName>
    </recommendedName>
</protein>
<sequence length="558" mass="60669">MNPFADLIRNLGPVRLAALAGTGIAVIGFFIFLVSRLSTGSMSLLYADLDPADAGSIVRELESREIPYQLKASGTQVFVPSDDVLRLRVSLAEQGLPGGGSVGYELFDKSQGLGTTSFVQNVNLVRALEGELSRTIASMRNVRGSRVHLVLPRRELFSRERQKPSASVVLQLQGGQRPGKEQVLAIQHLVAAAVPELSPEGVSILDDRGELLARGFGEDAQSSLAMMNAEEMKSAYENRMRRSIEEMVERTVGLGRVRAEVTAEIDYGRVVENTEQYDPDTQVARSTQTIEDRSQASDTASDGTVTVQNNLPEAQVNGAGGNGTSSTSSNNRTEETVNYEISKTVRQRTRESGEVQRLSVAVLVDGTYNRNDAGDRVYVPRTPEQLSQIETLVKSAVGFRAERGDTVEVVNMEFVKLEPTDLGDGSFLFGISKEEFLQLAEVMVLAVVGLLVILLVVRPVLTRLFESMPTTLASRGGGMIGQDGQLAQLAGPGATADMAELLEGEDEAEESLLDQMIDINQVEGRVRASSLRKIGEIVDKHPEEAVAIIRNWMYQEAQ</sequence>
<reference evidence="14" key="1">
    <citation type="journal article" date="2014" name="Int. J. Syst. Evol. Microbiol.">
        <title>Complete genome sequence of Corynebacterium casei LMG S-19264T (=DSM 44701T), isolated from a smear-ripened cheese.</title>
        <authorList>
            <consortium name="US DOE Joint Genome Institute (JGI-PGF)"/>
            <person name="Walter F."/>
            <person name="Albersmeier A."/>
            <person name="Kalinowski J."/>
            <person name="Ruckert C."/>
        </authorList>
    </citation>
    <scope>NUCLEOTIDE SEQUENCE</scope>
    <source>
        <strain evidence="14">KCTC 42651</strain>
    </source>
</reference>
<dbReference type="GO" id="GO:0005886">
    <property type="term" value="C:plasma membrane"/>
    <property type="evidence" value="ECO:0007669"/>
    <property type="project" value="UniProtKB-SubCell"/>
</dbReference>
<dbReference type="InterPro" id="IPR043427">
    <property type="entry name" value="YscJ/FliF"/>
</dbReference>
<dbReference type="PRINTS" id="PR01009">
    <property type="entry name" value="FLGMRINGFLIF"/>
</dbReference>
<dbReference type="Pfam" id="PF08345">
    <property type="entry name" value="YscJ_FliF_C"/>
    <property type="match status" value="1"/>
</dbReference>
<dbReference type="GO" id="GO:0003774">
    <property type="term" value="F:cytoskeletal motor activity"/>
    <property type="evidence" value="ECO:0007669"/>
    <property type="project" value="InterPro"/>
</dbReference>
<dbReference type="InterPro" id="IPR006182">
    <property type="entry name" value="FliF_N_dom"/>
</dbReference>
<evidence type="ECO:0000313" key="14">
    <source>
        <dbReference type="EMBL" id="GHD60869.1"/>
    </source>
</evidence>
<keyword evidence="6 11" id="KW-1133">Transmembrane helix</keyword>
<proteinExistence type="inferred from homology"/>
<comment type="function">
    <text evidence="9">The M ring may be actively involved in energy transduction.</text>
</comment>
<evidence type="ECO:0000256" key="3">
    <source>
        <dbReference type="ARBA" id="ARBA00007971"/>
    </source>
</evidence>
<dbReference type="GO" id="GO:0071973">
    <property type="term" value="P:bacterial-type flagellum-dependent cell motility"/>
    <property type="evidence" value="ECO:0007669"/>
    <property type="project" value="InterPro"/>
</dbReference>
<dbReference type="EMBL" id="BMZS01000012">
    <property type="protein sequence ID" value="GHD60869.1"/>
    <property type="molecule type" value="Genomic_DNA"/>
</dbReference>
<evidence type="ECO:0000256" key="5">
    <source>
        <dbReference type="ARBA" id="ARBA00022692"/>
    </source>
</evidence>
<comment type="subcellular location">
    <subcellularLocation>
        <location evidence="1 9">Bacterial flagellum basal body</location>
    </subcellularLocation>
    <subcellularLocation>
        <location evidence="2">Cell membrane</location>
        <topology evidence="2">Multi-pass membrane protein</topology>
    </subcellularLocation>
</comment>
<keyword evidence="14" id="KW-0282">Flagellum</keyword>
<accession>A0A919CRT5</accession>
<feature type="transmembrane region" description="Helical" evidence="11">
    <location>
        <begin position="12"/>
        <end position="34"/>
    </location>
</feature>
<feature type="region of interest" description="Disordered" evidence="10">
    <location>
        <begin position="272"/>
        <end position="336"/>
    </location>
</feature>
<feature type="domain" description="Flagellar M-ring N-terminal" evidence="12">
    <location>
        <begin position="40"/>
        <end position="213"/>
    </location>
</feature>
<evidence type="ECO:0000259" key="13">
    <source>
        <dbReference type="Pfam" id="PF08345"/>
    </source>
</evidence>
<keyword evidence="5 11" id="KW-0812">Transmembrane</keyword>
<organism evidence="14 15">
    <name type="scientific">Thalassobaculum fulvum</name>
    <dbReference type="NCBI Taxonomy" id="1633335"/>
    <lineage>
        <taxon>Bacteria</taxon>
        <taxon>Pseudomonadati</taxon>
        <taxon>Pseudomonadota</taxon>
        <taxon>Alphaproteobacteria</taxon>
        <taxon>Rhodospirillales</taxon>
        <taxon>Thalassobaculaceae</taxon>
        <taxon>Thalassobaculum</taxon>
    </lineage>
</organism>
<keyword evidence="8 9" id="KW-0975">Bacterial flagellum</keyword>
<feature type="transmembrane region" description="Helical" evidence="11">
    <location>
        <begin position="436"/>
        <end position="457"/>
    </location>
</feature>
<dbReference type="Pfam" id="PF01514">
    <property type="entry name" value="YscJ_FliF"/>
    <property type="match status" value="1"/>
</dbReference>
<keyword evidence="7 11" id="KW-0472">Membrane</keyword>
<reference evidence="14" key="2">
    <citation type="submission" date="2020-09" db="EMBL/GenBank/DDBJ databases">
        <authorList>
            <person name="Sun Q."/>
            <person name="Kim S."/>
        </authorList>
    </citation>
    <scope>NUCLEOTIDE SEQUENCE</scope>
    <source>
        <strain evidence="14">KCTC 42651</strain>
    </source>
</reference>
<dbReference type="GO" id="GO:0009431">
    <property type="term" value="C:bacterial-type flagellum basal body, MS ring"/>
    <property type="evidence" value="ECO:0007669"/>
    <property type="project" value="InterPro"/>
</dbReference>
<evidence type="ECO:0000259" key="12">
    <source>
        <dbReference type="Pfam" id="PF01514"/>
    </source>
</evidence>
<name>A0A919CRT5_9PROT</name>
<dbReference type="AlphaFoldDB" id="A0A919CRT5"/>
<evidence type="ECO:0000256" key="1">
    <source>
        <dbReference type="ARBA" id="ARBA00004117"/>
    </source>
</evidence>
<dbReference type="InterPro" id="IPR045851">
    <property type="entry name" value="AMP-bd_C_sf"/>
</dbReference>
<keyword evidence="14" id="KW-0966">Cell projection</keyword>
<dbReference type="NCBIfam" id="TIGR00206">
    <property type="entry name" value="fliF"/>
    <property type="match status" value="1"/>
</dbReference>
<dbReference type="RefSeq" id="WP_189994345.1">
    <property type="nucleotide sequence ID" value="NZ_BMZS01000012.1"/>
</dbReference>
<evidence type="ECO:0000256" key="7">
    <source>
        <dbReference type="ARBA" id="ARBA00023136"/>
    </source>
</evidence>
<evidence type="ECO:0000256" key="9">
    <source>
        <dbReference type="PIRNR" id="PIRNR004862"/>
    </source>
</evidence>
<dbReference type="Proteomes" id="UP000630353">
    <property type="component" value="Unassembled WGS sequence"/>
</dbReference>
<evidence type="ECO:0000256" key="4">
    <source>
        <dbReference type="ARBA" id="ARBA00022475"/>
    </source>
</evidence>